<accession>A0ACD0P2Z5</accession>
<evidence type="ECO:0000313" key="2">
    <source>
        <dbReference type="Proteomes" id="UP000245626"/>
    </source>
</evidence>
<proteinExistence type="predicted"/>
<name>A0ACD0P2Z5_9BASI</name>
<dbReference type="Proteomes" id="UP000245626">
    <property type="component" value="Unassembled WGS sequence"/>
</dbReference>
<dbReference type="EMBL" id="KZ819778">
    <property type="protein sequence ID" value="PWN52427.1"/>
    <property type="molecule type" value="Genomic_DNA"/>
</dbReference>
<keyword evidence="2" id="KW-1185">Reference proteome</keyword>
<protein>
    <submittedName>
        <fullName evidence="1">Uncharacterized protein</fullName>
    </submittedName>
</protein>
<sequence length="299" mass="33918">MNDRTQGKVEGGGGGGGDGSEGLGKVIYPIFDLISSPDLPNRVRLAYPRRPEDDIHLFRIRTSPSVMGFIPKYRKVMQDFTLAKTTEQRIEQTADPDRLTFTAFDDRNQEEQRYIGNIGFHGLTKRGQGGQGERDSSGGKVVEVGIVLSPWSKGKGYVNEVMFNLLDFGFRGSEEGGGTLMVRPSPDPYRPLRLFPEEWQDRTRPPLGFGVGTMKFATSRRNQAMRYWLEVTMELVPLPDDRLTEQEKQDRRDWGEEDALVFYELFKTDWDQRLRSKLEAKIRASAAKRAMEQTTSPSA</sequence>
<reference evidence="1 2" key="1">
    <citation type="journal article" date="2018" name="Mol. Biol. Evol.">
        <title>Broad Genomic Sampling Reveals a Smut Pathogenic Ancestry of the Fungal Clade Ustilaginomycotina.</title>
        <authorList>
            <person name="Kijpornyongpan T."/>
            <person name="Mondo S.J."/>
            <person name="Barry K."/>
            <person name="Sandor L."/>
            <person name="Lee J."/>
            <person name="Lipzen A."/>
            <person name="Pangilinan J."/>
            <person name="LaButti K."/>
            <person name="Hainaut M."/>
            <person name="Henrissat B."/>
            <person name="Grigoriev I.V."/>
            <person name="Spatafora J.W."/>
            <person name="Aime M.C."/>
        </authorList>
    </citation>
    <scope>NUCLEOTIDE SEQUENCE [LARGE SCALE GENOMIC DNA]</scope>
    <source>
        <strain evidence="1 2">SA 807</strain>
    </source>
</reference>
<evidence type="ECO:0000313" key="1">
    <source>
        <dbReference type="EMBL" id="PWN52427.1"/>
    </source>
</evidence>
<gene>
    <name evidence="1" type="ORF">IE53DRAFT_284245</name>
</gene>
<organism evidence="1 2">
    <name type="scientific">Violaceomyces palustris</name>
    <dbReference type="NCBI Taxonomy" id="1673888"/>
    <lineage>
        <taxon>Eukaryota</taxon>
        <taxon>Fungi</taxon>
        <taxon>Dikarya</taxon>
        <taxon>Basidiomycota</taxon>
        <taxon>Ustilaginomycotina</taxon>
        <taxon>Ustilaginomycetes</taxon>
        <taxon>Violaceomycetales</taxon>
        <taxon>Violaceomycetaceae</taxon>
        <taxon>Violaceomyces</taxon>
    </lineage>
</organism>